<protein>
    <submittedName>
        <fullName evidence="2">Uncharacterized protein</fullName>
    </submittedName>
</protein>
<dbReference type="Proteomes" id="UP001189429">
    <property type="component" value="Unassembled WGS sequence"/>
</dbReference>
<feature type="region of interest" description="Disordered" evidence="1">
    <location>
        <begin position="1"/>
        <end position="61"/>
    </location>
</feature>
<name>A0ABN9XXN3_9DINO</name>
<comment type="caution">
    <text evidence="2">The sequence shown here is derived from an EMBL/GenBank/DDBJ whole genome shotgun (WGS) entry which is preliminary data.</text>
</comment>
<feature type="compositionally biased region" description="Basic and acidic residues" evidence="1">
    <location>
        <begin position="46"/>
        <end position="60"/>
    </location>
</feature>
<reference evidence="2" key="1">
    <citation type="submission" date="2023-10" db="EMBL/GenBank/DDBJ databases">
        <authorList>
            <person name="Chen Y."/>
            <person name="Shah S."/>
            <person name="Dougan E. K."/>
            <person name="Thang M."/>
            <person name="Chan C."/>
        </authorList>
    </citation>
    <scope>NUCLEOTIDE SEQUENCE [LARGE SCALE GENOMIC DNA]</scope>
</reference>
<keyword evidence="3" id="KW-1185">Reference proteome</keyword>
<feature type="compositionally biased region" description="Low complexity" evidence="1">
    <location>
        <begin position="1"/>
        <end position="18"/>
    </location>
</feature>
<sequence>MASSSSSLPDLRASASSRPRMVRDLSLKGTAGHAQRRAAPVQTFNRAERWPRPGHDDLTPRKLAGPEVASARTGPAFTIGKSKVRELRDADEGQPRKLAEPHDSSVVLHKMSRAPAFSIGKGGREAGFAWTGSDYSRSGGNQSIDKAGLMKYKQVLAPLLRAAPSGFPTQGSLRAVFVVADARYGVLGTNEKGRFNASNTATAIFRKMCKDVYNLCKVHVPPELQELADLITPQPPKKDGRAKQSEPPTSQPATPPLASEPVFATFDSEPEVENLIPESDSDADSVEFVSCKCQCPKCVGPLIIPGAKKGEQKKDTTGGDADEAGSVQKCRRIWHKTDMVKVATRTSAPVNAAAVGKESTAPAATVDGCAAECTKPSRKAPKKAQKAPQEALDQPIVFPIEIVSRATGSKESCILQNTSKFRFVVSVKEKNSTNYLAIVNTIAEKIRASEVTTANEAMQLALEMSNEFLTIWGWSLSVETGTA</sequence>
<organism evidence="2 3">
    <name type="scientific">Prorocentrum cordatum</name>
    <dbReference type="NCBI Taxonomy" id="2364126"/>
    <lineage>
        <taxon>Eukaryota</taxon>
        <taxon>Sar</taxon>
        <taxon>Alveolata</taxon>
        <taxon>Dinophyceae</taxon>
        <taxon>Prorocentrales</taxon>
        <taxon>Prorocentraceae</taxon>
        <taxon>Prorocentrum</taxon>
    </lineage>
</organism>
<accession>A0ABN9XXN3</accession>
<dbReference type="EMBL" id="CAUYUJ010021481">
    <property type="protein sequence ID" value="CAK0904868.1"/>
    <property type="molecule type" value="Genomic_DNA"/>
</dbReference>
<feature type="region of interest" description="Disordered" evidence="1">
    <location>
        <begin position="232"/>
        <end position="260"/>
    </location>
</feature>
<evidence type="ECO:0000313" key="2">
    <source>
        <dbReference type="EMBL" id="CAK0904868.1"/>
    </source>
</evidence>
<evidence type="ECO:0000313" key="3">
    <source>
        <dbReference type="Proteomes" id="UP001189429"/>
    </source>
</evidence>
<gene>
    <name evidence="2" type="ORF">PCOR1329_LOCUS80778</name>
</gene>
<proteinExistence type="predicted"/>
<evidence type="ECO:0000256" key="1">
    <source>
        <dbReference type="SAM" id="MobiDB-lite"/>
    </source>
</evidence>